<dbReference type="Proteomes" id="UP001497680">
    <property type="component" value="Unassembled WGS sequence"/>
</dbReference>
<keyword evidence="2" id="KW-1185">Reference proteome</keyword>
<comment type="caution">
    <text evidence="1">The sequence shown here is derived from an EMBL/GenBank/DDBJ whole genome shotgun (WGS) entry which is preliminary data.</text>
</comment>
<name>A0ACC0DAC5_9PEZI</name>
<sequence length="531" mass="58911">MNAPMEALSARAPQRRRTTTGCIGCRLRRKKCSLDKPRCANCLRNCILCTWPEPGNEQHAQLLRRTNPTRRQQSQVPSGGRRVDDTNVVLPKPCSGEETVTSPGLKSYLREAETESRLTLLKVLSQVPRPLDPQMLQGNSILRRPASQRLFHHYIRRTNKVMAVCRGQKNPFVTELIPMVMSNDIVLNAVLACSGIHLANSSGVCVDEVTWTHYGQAIQGQKFALTQLSQGNPDVLVTLLTTAIMLCTVESFRANSGTLPLIHLKAARALLQEGLKLPRSFLTNGANGIASFLVERYTYTMILAHITMGSTSDEWVLDDTVLLFQLMRGALVESPGSLSGCVHELFEIIPRVSVFAKQCNASSSAPQVSAERHAEYAELTRAAASWRPRAGDDIEAVCGKIYQQALLVYLASTWATETLGGRNEAGMLYPAAVAEAFDQFIPLLESIPVRSSISTSLCWPLAIFGSCALTRYHQDIIRRRLDDLSQAYSAQNVKDTKTLLEKLWTSDGSLMRNPLSFEMLMREDKLTVLFF</sequence>
<dbReference type="EMBL" id="MU394294">
    <property type="protein sequence ID" value="KAI6089698.1"/>
    <property type="molecule type" value="Genomic_DNA"/>
</dbReference>
<gene>
    <name evidence="1" type="ORF">F4821DRAFT_256701</name>
</gene>
<accession>A0ACC0DAC5</accession>
<protein>
    <submittedName>
        <fullName evidence="1">Fungal-specific transcription factor domain-containing protein</fullName>
    </submittedName>
</protein>
<reference evidence="1 2" key="1">
    <citation type="journal article" date="2022" name="New Phytol.">
        <title>Ecological generalism drives hyperdiversity of secondary metabolite gene clusters in xylarialean endophytes.</title>
        <authorList>
            <person name="Franco M.E.E."/>
            <person name="Wisecaver J.H."/>
            <person name="Arnold A.E."/>
            <person name="Ju Y.M."/>
            <person name="Slot J.C."/>
            <person name="Ahrendt S."/>
            <person name="Moore L.P."/>
            <person name="Eastman K.E."/>
            <person name="Scott K."/>
            <person name="Konkel Z."/>
            <person name="Mondo S.J."/>
            <person name="Kuo A."/>
            <person name="Hayes R.D."/>
            <person name="Haridas S."/>
            <person name="Andreopoulos B."/>
            <person name="Riley R."/>
            <person name="LaButti K."/>
            <person name="Pangilinan J."/>
            <person name="Lipzen A."/>
            <person name="Amirebrahimi M."/>
            <person name="Yan J."/>
            <person name="Adam C."/>
            <person name="Keymanesh K."/>
            <person name="Ng V."/>
            <person name="Louie K."/>
            <person name="Northen T."/>
            <person name="Drula E."/>
            <person name="Henrissat B."/>
            <person name="Hsieh H.M."/>
            <person name="Youens-Clark K."/>
            <person name="Lutzoni F."/>
            <person name="Miadlikowska J."/>
            <person name="Eastwood D.C."/>
            <person name="Hamelin R.C."/>
            <person name="Grigoriev I.V."/>
            <person name="U'Ren J.M."/>
        </authorList>
    </citation>
    <scope>NUCLEOTIDE SEQUENCE [LARGE SCALE GENOMIC DNA]</scope>
    <source>
        <strain evidence="1 2">ER1909</strain>
    </source>
</reference>
<organism evidence="1 2">
    <name type="scientific">Hypoxylon rubiginosum</name>
    <dbReference type="NCBI Taxonomy" id="110542"/>
    <lineage>
        <taxon>Eukaryota</taxon>
        <taxon>Fungi</taxon>
        <taxon>Dikarya</taxon>
        <taxon>Ascomycota</taxon>
        <taxon>Pezizomycotina</taxon>
        <taxon>Sordariomycetes</taxon>
        <taxon>Xylariomycetidae</taxon>
        <taxon>Xylariales</taxon>
        <taxon>Hypoxylaceae</taxon>
        <taxon>Hypoxylon</taxon>
    </lineage>
</organism>
<evidence type="ECO:0000313" key="1">
    <source>
        <dbReference type="EMBL" id="KAI6089698.1"/>
    </source>
</evidence>
<proteinExistence type="predicted"/>
<evidence type="ECO:0000313" key="2">
    <source>
        <dbReference type="Proteomes" id="UP001497680"/>
    </source>
</evidence>